<dbReference type="GO" id="GO:0003677">
    <property type="term" value="F:DNA binding"/>
    <property type="evidence" value="ECO:0007669"/>
    <property type="project" value="UniProtKB-KW"/>
</dbReference>
<dbReference type="EMBL" id="CP048685">
    <property type="protein sequence ID" value="QPJ60737.1"/>
    <property type="molecule type" value="Genomic_DNA"/>
</dbReference>
<evidence type="ECO:0000256" key="7">
    <source>
        <dbReference type="ARBA" id="ARBA00022771"/>
    </source>
</evidence>
<dbReference type="EC" id="2.7.7.101" evidence="12"/>
<evidence type="ECO:0000256" key="15">
    <source>
        <dbReference type="SAM" id="Coils"/>
    </source>
</evidence>
<dbReference type="Gene3D" id="1.10.860.10">
    <property type="entry name" value="DNAb Helicase, Chain A"/>
    <property type="match status" value="1"/>
</dbReference>
<evidence type="ECO:0000256" key="10">
    <source>
        <dbReference type="ARBA" id="ARBA00023125"/>
    </source>
</evidence>
<dbReference type="InterPro" id="IPR036977">
    <property type="entry name" value="DNA_primase_Znf_CHC2"/>
</dbReference>
<protein>
    <recommendedName>
        <fullName evidence="12 13">DNA primase</fullName>
        <ecNumber evidence="12">2.7.7.101</ecNumber>
    </recommendedName>
</protein>
<keyword evidence="10 12" id="KW-0238">DNA-binding</keyword>
<feature type="coiled-coil region" evidence="15">
    <location>
        <begin position="564"/>
        <end position="591"/>
    </location>
</feature>
<dbReference type="GO" id="GO:0005737">
    <property type="term" value="C:cytoplasm"/>
    <property type="evidence" value="ECO:0007669"/>
    <property type="project" value="TreeGrafter"/>
</dbReference>
<dbReference type="InterPro" id="IPR019475">
    <property type="entry name" value="DNA_primase_DnaB-bd"/>
</dbReference>
<dbReference type="GO" id="GO:0006269">
    <property type="term" value="P:DNA replication, synthesis of primer"/>
    <property type="evidence" value="ECO:0007669"/>
    <property type="project" value="UniProtKB-UniRule"/>
</dbReference>
<evidence type="ECO:0000256" key="4">
    <source>
        <dbReference type="ARBA" id="ARBA00022695"/>
    </source>
</evidence>
<dbReference type="FunFam" id="3.40.1360.10:FF:000002">
    <property type="entry name" value="DNA primase"/>
    <property type="match status" value="1"/>
</dbReference>
<comment type="domain">
    <text evidence="12">Contains an N-terminal zinc-binding domain, a central core domain that contains the primase activity, and a C-terminal DnaB-binding domain.</text>
</comment>
<keyword evidence="3 12" id="KW-0808">Transferase</keyword>
<dbReference type="Pfam" id="PF08275">
    <property type="entry name" value="DNAG_N"/>
    <property type="match status" value="1"/>
</dbReference>
<dbReference type="GO" id="GO:0008270">
    <property type="term" value="F:zinc ion binding"/>
    <property type="evidence" value="ECO:0007669"/>
    <property type="project" value="UniProtKB-UniRule"/>
</dbReference>
<dbReference type="PANTHER" id="PTHR30313:SF2">
    <property type="entry name" value="DNA PRIMASE"/>
    <property type="match status" value="1"/>
</dbReference>
<evidence type="ECO:0000256" key="14">
    <source>
        <dbReference type="PIRSR" id="PIRSR002811-1"/>
    </source>
</evidence>
<evidence type="ECO:0000256" key="3">
    <source>
        <dbReference type="ARBA" id="ARBA00022679"/>
    </source>
</evidence>
<accession>A0A7T0BTJ1</accession>
<dbReference type="Proteomes" id="UP000594688">
    <property type="component" value="Chromosome"/>
</dbReference>
<name>A0A7T0BTJ1_9BACT</name>
<keyword evidence="6 12" id="KW-0479">Metal-binding</keyword>
<dbReference type="Pfam" id="PF10410">
    <property type="entry name" value="DnaB_bind"/>
    <property type="match status" value="1"/>
</dbReference>
<keyword evidence="7 12" id="KW-0863">Zinc-finger</keyword>
<dbReference type="NCBIfam" id="TIGR01391">
    <property type="entry name" value="dnaG"/>
    <property type="match status" value="1"/>
</dbReference>
<dbReference type="KEGG" id="nli:G3M70_02065"/>
<evidence type="ECO:0000256" key="2">
    <source>
        <dbReference type="ARBA" id="ARBA00022515"/>
    </source>
</evidence>
<dbReference type="PROSITE" id="PS50880">
    <property type="entry name" value="TOPRIM"/>
    <property type="match status" value="1"/>
</dbReference>
<dbReference type="AlphaFoldDB" id="A0A7T0BTJ1"/>
<evidence type="ECO:0000313" key="17">
    <source>
        <dbReference type="EMBL" id="QPJ60737.1"/>
    </source>
</evidence>
<dbReference type="PANTHER" id="PTHR30313">
    <property type="entry name" value="DNA PRIMASE"/>
    <property type="match status" value="1"/>
</dbReference>
<evidence type="ECO:0000256" key="13">
    <source>
        <dbReference type="PIRNR" id="PIRNR002811"/>
    </source>
</evidence>
<dbReference type="Gene3D" id="3.90.980.10">
    <property type="entry name" value="DNA primase, catalytic core, N-terminal domain"/>
    <property type="match status" value="1"/>
</dbReference>
<dbReference type="Pfam" id="PF01807">
    <property type="entry name" value="Zn_ribbon_DnaG"/>
    <property type="match status" value="1"/>
</dbReference>
<dbReference type="InterPro" id="IPR030846">
    <property type="entry name" value="DnaG_bac"/>
</dbReference>
<evidence type="ECO:0000256" key="1">
    <source>
        <dbReference type="ARBA" id="ARBA00022478"/>
    </source>
</evidence>
<dbReference type="SUPFAM" id="SSF56731">
    <property type="entry name" value="DNA primase core"/>
    <property type="match status" value="1"/>
</dbReference>
<dbReference type="SUPFAM" id="SSF57783">
    <property type="entry name" value="Zinc beta-ribbon"/>
    <property type="match status" value="1"/>
</dbReference>
<gene>
    <name evidence="12" type="primary">dnaG</name>
    <name evidence="17" type="ORF">G3M70_02065</name>
</gene>
<evidence type="ECO:0000256" key="11">
    <source>
        <dbReference type="ARBA" id="ARBA00023163"/>
    </source>
</evidence>
<comment type="subunit">
    <text evidence="12">Monomer. Interacts with DnaB.</text>
</comment>
<comment type="function">
    <text evidence="12 13">RNA polymerase that catalyzes the synthesis of short RNA molecules used as primers for DNA polymerase during DNA replication.</text>
</comment>
<dbReference type="InterPro" id="IPR037068">
    <property type="entry name" value="DNA_primase_core_N_sf"/>
</dbReference>
<dbReference type="InterPro" id="IPR013264">
    <property type="entry name" value="DNAG_N"/>
</dbReference>
<sequence>MKSFIPEHILEEVRSRADIVEVISDYVPLKAAGKNFKGLCPFHQEKTPSFTANREKQIYHCFGCGAGGNVFRFLMQMEDLPFIESVRRLAARFQVTIPETSKSLGNAEAWNKKEVIYKLNAEAADYYHGLLLNSVGGKKARDYLEERGINRETLEKFKLGWAPDEWRGLKTHLESKEKISADILVSAGLLVKKEKEGGKDSHYDRFRGRLMFPIFEGQNRVIGFGGRVLGEGEPKYLNTSETPVYKKGQHLYGHHLSKDAFRKQDKALIVEGYFDVIQCHQAGIKNAVATCGTALTPAQGLSIKHYTANTVLVFDSDPAGKAAADRGFEILTNQGLNVHVVALPNGEDPDSYLKKGQREVFEKMIEQAPPFLTYRLDRAREETNDNSLDGKINVVNKLLPFLAKVPNPVERTEWVRQISEKLDINDRAFLEQLKNTLAQNRTRVEAPRETEESASGFDTEFFLLQLMLSGEELARDIRRQVKIEEFDQSRYRELAQKSYEMLDEGEILRVDRLLDRVETPESKSELARLAIEPLEFDNPARAIVECVTTLRKRPYRDRLKTLQMERQIAFRENQQERLEELNRKVHEIKETLIPG</sequence>
<comment type="cofactor">
    <cofactor evidence="12 13 14">
        <name>Zn(2+)</name>
        <dbReference type="ChEBI" id="CHEBI:29105"/>
    </cofactor>
    <text evidence="12 13 14">Binds 1 zinc ion per monomer.</text>
</comment>
<evidence type="ECO:0000259" key="16">
    <source>
        <dbReference type="PROSITE" id="PS50880"/>
    </source>
</evidence>
<comment type="catalytic activity">
    <reaction evidence="12">
        <text>ssDNA + n NTP = ssDNA/pppN(pN)n-1 hybrid + (n-1) diphosphate.</text>
        <dbReference type="EC" id="2.7.7.101"/>
    </reaction>
</comment>
<keyword evidence="2 12" id="KW-0639">Primosome</keyword>
<dbReference type="InterPro" id="IPR006295">
    <property type="entry name" value="DNA_primase_DnaG"/>
</dbReference>
<dbReference type="GO" id="GO:0003899">
    <property type="term" value="F:DNA-directed RNA polymerase activity"/>
    <property type="evidence" value="ECO:0007669"/>
    <property type="project" value="UniProtKB-UniRule"/>
</dbReference>
<comment type="similarity">
    <text evidence="12 13">Belongs to the DnaG primase family.</text>
</comment>
<keyword evidence="8 12" id="KW-0862">Zinc</keyword>
<dbReference type="PIRSF" id="PIRSF002811">
    <property type="entry name" value="DnaG"/>
    <property type="match status" value="1"/>
</dbReference>
<keyword evidence="4 12" id="KW-0548">Nucleotidyltransferase</keyword>
<dbReference type="CDD" id="cd03364">
    <property type="entry name" value="TOPRIM_DnaG_primases"/>
    <property type="match status" value="1"/>
</dbReference>
<dbReference type="FunFam" id="3.90.580.10:FF:000001">
    <property type="entry name" value="DNA primase"/>
    <property type="match status" value="1"/>
</dbReference>
<evidence type="ECO:0000256" key="5">
    <source>
        <dbReference type="ARBA" id="ARBA00022705"/>
    </source>
</evidence>
<feature type="domain" description="Toprim" evidence="16">
    <location>
        <begin position="265"/>
        <end position="346"/>
    </location>
</feature>
<dbReference type="GO" id="GO:0000428">
    <property type="term" value="C:DNA-directed RNA polymerase complex"/>
    <property type="evidence" value="ECO:0007669"/>
    <property type="project" value="UniProtKB-KW"/>
</dbReference>
<dbReference type="InterPro" id="IPR050219">
    <property type="entry name" value="DnaG_primase"/>
</dbReference>
<dbReference type="Gene3D" id="3.40.1360.10">
    <property type="match status" value="1"/>
</dbReference>
<organism evidence="17 18">
    <name type="scientific">Candidatus Nitronauta litoralis</name>
    <dbReference type="NCBI Taxonomy" id="2705533"/>
    <lineage>
        <taxon>Bacteria</taxon>
        <taxon>Pseudomonadati</taxon>
        <taxon>Nitrospinota/Tectimicrobiota group</taxon>
        <taxon>Nitrospinota</taxon>
        <taxon>Nitrospinia</taxon>
        <taxon>Nitrospinales</taxon>
        <taxon>Nitrospinaceae</taxon>
        <taxon>Candidatus Nitronauta</taxon>
    </lineage>
</organism>
<evidence type="ECO:0000256" key="9">
    <source>
        <dbReference type="ARBA" id="ARBA00022842"/>
    </source>
</evidence>
<dbReference type="InterPro" id="IPR016136">
    <property type="entry name" value="DNA_helicase_N/primase_C"/>
</dbReference>
<dbReference type="GO" id="GO:1990077">
    <property type="term" value="C:primosome complex"/>
    <property type="evidence" value="ECO:0007669"/>
    <property type="project" value="UniProtKB-KW"/>
</dbReference>
<keyword evidence="1 12" id="KW-0240">DNA-directed RNA polymerase</keyword>
<evidence type="ECO:0000256" key="8">
    <source>
        <dbReference type="ARBA" id="ARBA00022833"/>
    </source>
</evidence>
<dbReference type="InterPro" id="IPR002694">
    <property type="entry name" value="Znf_CHC2"/>
</dbReference>
<dbReference type="Pfam" id="PF13155">
    <property type="entry name" value="Toprim_2"/>
    <property type="match status" value="1"/>
</dbReference>
<dbReference type="HAMAP" id="MF_00974">
    <property type="entry name" value="DNA_primase_DnaG"/>
    <property type="match status" value="1"/>
</dbReference>
<dbReference type="SMART" id="SM00400">
    <property type="entry name" value="ZnF_CHCC"/>
    <property type="match status" value="1"/>
</dbReference>
<dbReference type="InterPro" id="IPR006171">
    <property type="entry name" value="TOPRIM_dom"/>
</dbReference>
<evidence type="ECO:0000313" key="18">
    <source>
        <dbReference type="Proteomes" id="UP000594688"/>
    </source>
</evidence>
<proteinExistence type="inferred from homology"/>
<dbReference type="SMART" id="SM00493">
    <property type="entry name" value="TOPRIM"/>
    <property type="match status" value="1"/>
</dbReference>
<evidence type="ECO:0000256" key="6">
    <source>
        <dbReference type="ARBA" id="ARBA00022723"/>
    </source>
</evidence>
<reference evidence="17 18" key="1">
    <citation type="submission" date="2020-02" db="EMBL/GenBank/DDBJ databases">
        <title>Genomic and physiological characterization of two novel Nitrospinaceae genera.</title>
        <authorList>
            <person name="Mueller A.J."/>
            <person name="Jung M.-Y."/>
            <person name="Strachan C.R."/>
            <person name="Herbold C.W."/>
            <person name="Kirkegaard R.H."/>
            <person name="Daims H."/>
        </authorList>
    </citation>
    <scope>NUCLEOTIDE SEQUENCE [LARGE SCALE GENOMIC DNA]</scope>
    <source>
        <strain evidence="17">EB</strain>
    </source>
</reference>
<keyword evidence="15" id="KW-0175">Coiled coil</keyword>
<dbReference type="InterPro" id="IPR034151">
    <property type="entry name" value="TOPRIM_DnaG_bac"/>
</dbReference>
<dbReference type="Gene3D" id="3.90.580.10">
    <property type="entry name" value="Zinc finger, CHC2-type domain"/>
    <property type="match status" value="1"/>
</dbReference>
<keyword evidence="11 12" id="KW-0804">Transcription</keyword>
<keyword evidence="5 12" id="KW-0235">DNA replication</keyword>
<keyword evidence="9" id="KW-0460">Magnesium</keyword>
<evidence type="ECO:0000256" key="12">
    <source>
        <dbReference type="HAMAP-Rule" id="MF_00974"/>
    </source>
</evidence>
<feature type="zinc finger region" description="CHC2-type" evidence="12 14">
    <location>
        <begin position="40"/>
        <end position="64"/>
    </location>
</feature>